<evidence type="ECO:0000256" key="9">
    <source>
        <dbReference type="ARBA" id="ARBA00023237"/>
    </source>
</evidence>
<evidence type="ECO:0000313" key="11">
    <source>
        <dbReference type="EMBL" id="SVC83294.1"/>
    </source>
</evidence>
<dbReference type="InterPro" id="IPR012910">
    <property type="entry name" value="Plug_dom"/>
</dbReference>
<evidence type="ECO:0000256" key="1">
    <source>
        <dbReference type="ARBA" id="ARBA00004571"/>
    </source>
</evidence>
<evidence type="ECO:0000256" key="4">
    <source>
        <dbReference type="ARBA" id="ARBA00022692"/>
    </source>
</evidence>
<dbReference type="PANTHER" id="PTHR32552">
    <property type="entry name" value="FERRICHROME IRON RECEPTOR-RELATED"/>
    <property type="match status" value="1"/>
</dbReference>
<keyword evidence="9" id="KW-0998">Cell outer membrane</keyword>
<evidence type="ECO:0000259" key="10">
    <source>
        <dbReference type="Pfam" id="PF07715"/>
    </source>
</evidence>
<comment type="subcellular location">
    <subcellularLocation>
        <location evidence="1">Cell outer membrane</location>
        <topology evidence="1">Multi-pass membrane protein</topology>
    </subcellularLocation>
</comment>
<dbReference type="GO" id="GO:0009279">
    <property type="term" value="C:cell outer membrane"/>
    <property type="evidence" value="ECO:0007669"/>
    <property type="project" value="UniProtKB-SubCell"/>
</dbReference>
<protein>
    <recommendedName>
        <fullName evidence="10">TonB-dependent receptor plug domain-containing protein</fullName>
    </recommendedName>
</protein>
<dbReference type="PANTHER" id="PTHR32552:SF81">
    <property type="entry name" value="TONB-DEPENDENT OUTER MEMBRANE RECEPTOR"/>
    <property type="match status" value="1"/>
</dbReference>
<evidence type="ECO:0000256" key="5">
    <source>
        <dbReference type="ARBA" id="ARBA00023004"/>
    </source>
</evidence>
<keyword evidence="8" id="KW-0472">Membrane</keyword>
<proteinExistence type="predicted"/>
<dbReference type="AlphaFoldDB" id="A0A382QCL0"/>
<dbReference type="Gene3D" id="2.40.170.20">
    <property type="entry name" value="TonB-dependent receptor, beta-barrel domain"/>
    <property type="match status" value="1"/>
</dbReference>
<evidence type="ECO:0000256" key="6">
    <source>
        <dbReference type="ARBA" id="ARBA00023065"/>
    </source>
</evidence>
<evidence type="ECO:0000256" key="2">
    <source>
        <dbReference type="ARBA" id="ARBA00022448"/>
    </source>
</evidence>
<dbReference type="EMBL" id="UINC01113582">
    <property type="protein sequence ID" value="SVC83294.1"/>
    <property type="molecule type" value="Genomic_DNA"/>
</dbReference>
<keyword evidence="7" id="KW-0798">TonB box</keyword>
<accession>A0A382QCL0</accession>
<feature type="domain" description="TonB-dependent receptor plug" evidence="10">
    <location>
        <begin position="41"/>
        <end position="139"/>
    </location>
</feature>
<reference evidence="11" key="1">
    <citation type="submission" date="2018-05" db="EMBL/GenBank/DDBJ databases">
        <authorList>
            <person name="Lanie J.A."/>
            <person name="Ng W.-L."/>
            <person name="Kazmierczak K.M."/>
            <person name="Andrzejewski T.M."/>
            <person name="Davidsen T.M."/>
            <person name="Wayne K.J."/>
            <person name="Tettelin H."/>
            <person name="Glass J.I."/>
            <person name="Rusch D."/>
            <person name="Podicherti R."/>
            <person name="Tsui H.-C.T."/>
            <person name="Winkler M.E."/>
        </authorList>
    </citation>
    <scope>NUCLEOTIDE SEQUENCE</scope>
</reference>
<evidence type="ECO:0000256" key="7">
    <source>
        <dbReference type="ARBA" id="ARBA00023077"/>
    </source>
</evidence>
<feature type="non-terminal residue" evidence="11">
    <location>
        <position position="282"/>
    </location>
</feature>
<dbReference type="InterPro" id="IPR036942">
    <property type="entry name" value="Beta-barrel_TonB_sf"/>
</dbReference>
<gene>
    <name evidence="11" type="ORF">METZ01_LOCUS336148</name>
</gene>
<dbReference type="SUPFAM" id="SSF56935">
    <property type="entry name" value="Porins"/>
    <property type="match status" value="1"/>
</dbReference>
<dbReference type="InterPro" id="IPR039426">
    <property type="entry name" value="TonB-dep_rcpt-like"/>
</dbReference>
<dbReference type="PROSITE" id="PS52016">
    <property type="entry name" value="TONB_DEPENDENT_REC_3"/>
    <property type="match status" value="1"/>
</dbReference>
<keyword evidence="5" id="KW-0408">Iron</keyword>
<keyword evidence="6" id="KW-0406">Ion transport</keyword>
<keyword evidence="2" id="KW-0813">Transport</keyword>
<dbReference type="GO" id="GO:0006826">
    <property type="term" value="P:iron ion transport"/>
    <property type="evidence" value="ECO:0007669"/>
    <property type="project" value="UniProtKB-KW"/>
</dbReference>
<dbReference type="Pfam" id="PF07715">
    <property type="entry name" value="Plug"/>
    <property type="match status" value="1"/>
</dbReference>
<keyword evidence="3" id="KW-0410">Iron transport</keyword>
<evidence type="ECO:0000256" key="3">
    <source>
        <dbReference type="ARBA" id="ARBA00022496"/>
    </source>
</evidence>
<organism evidence="11">
    <name type="scientific">marine metagenome</name>
    <dbReference type="NCBI Taxonomy" id="408172"/>
    <lineage>
        <taxon>unclassified sequences</taxon>
        <taxon>metagenomes</taxon>
        <taxon>ecological metagenomes</taxon>
    </lineage>
</organism>
<sequence length="282" mass="31153">MRNFRNQLVICMSLMLFMPLSYAQDEIEELVVTANKRVESVQDIAMNVSVLTEDIITERGIYRPEDYLRTLAGVSTPGGDVYYTIRGLNTGTAQVTSGTTNTFLDEIGGSLTNLYDVSRIEVLRGPQGTLYGSNAVGGTIRYILNKPNFDGIEGNVSIEISDKELADSNGYAYNGMINVPLSDKLAMRAVFTSASDPGIYQNVATGRKDVGTQDDDEMRIMLRYENGPLTVNAMYLKKEKYDFGQKEKGNADKPGTSDIVDPNCAYDASWYYGDTCTRVYAT</sequence>
<evidence type="ECO:0000256" key="8">
    <source>
        <dbReference type="ARBA" id="ARBA00023136"/>
    </source>
</evidence>
<keyword evidence="4" id="KW-0812">Transmembrane</keyword>
<name>A0A382QCL0_9ZZZZ</name>